<keyword evidence="5" id="KW-0408">Iron</keyword>
<sequence>MAGKKQMAGGGKESWRLPLPCVETFSKLFFTKNPPAEEQIILLPEPAPAANTAHPAPPPSSSAAAPASAAPAAAAAGASTSSSSVAACGPAVILPDRQADGRGSGQRQYAPHGFFTNAWTSQPEQLTLELVETVDNQPVTQPPIYAIDNFLREEELAHLALFIELKEQQSGGFRRSLTEDDRGVPEEMRERSSSSVRIPKAATHLVRNIERRAAACFGLPASHVEPLQIVRYQRGEEYRVHHDMVELHKKGRGWGGVYLDSPSDEEKAKGVRVGTILVYLHSLDNGVGGCTHFPLPQGGLDFTPVRGLAIMWSNIKDADLTPDLRTAHEGKKILRSGCNKYALNIWVSNVPDTSKPNALQRKATQLHNLLGKVPYPSTEPLHLAKAHTLPPLRRDAKGTPLEDPCPGNEPICVLCGRGDEWDVNQPGILLANTDASDGAARAVEPSRAREPHENRLIICCSAMCRRAVHDFPCLANYRKRIAASASSSSASRSHTAQAPWLCFECEDDADRRVPSDDHGDAPGQQPRQRRMKRTRDSPSDEPARNLTRRQQRLAERPRMEELGPIMPPSPLRAPTQAGTPPVTPEHSPRQGGEPPAAAAAAAGSGGGGDRWRLVPKKPTRADLRRLFPSVFEPGVDVGTQADLGSDGDFRSCREDQSVADEGQHIETDLTEMKDA</sequence>
<gene>
    <name evidence="8" type="ORF">Vbra_14546</name>
</gene>
<evidence type="ECO:0000256" key="3">
    <source>
        <dbReference type="ARBA" id="ARBA00022964"/>
    </source>
</evidence>
<dbReference type="STRING" id="1169540.A0A0G4F5C0"/>
<dbReference type="InterPro" id="IPR006620">
    <property type="entry name" value="Pro_4_hyd_alph"/>
</dbReference>
<dbReference type="PANTHER" id="PTHR10869">
    <property type="entry name" value="PROLYL 4-HYDROXYLASE ALPHA SUBUNIT"/>
    <property type="match status" value="1"/>
</dbReference>
<dbReference type="GO" id="GO:0005783">
    <property type="term" value="C:endoplasmic reticulum"/>
    <property type="evidence" value="ECO:0007669"/>
    <property type="project" value="TreeGrafter"/>
</dbReference>
<dbReference type="OrthoDB" id="407973at2759"/>
<keyword evidence="4" id="KW-0560">Oxidoreductase</keyword>
<feature type="compositionally biased region" description="Basic and acidic residues" evidence="6">
    <location>
        <begin position="552"/>
        <end position="561"/>
    </location>
</feature>
<reference evidence="8 9" key="1">
    <citation type="submission" date="2014-11" db="EMBL/GenBank/DDBJ databases">
        <authorList>
            <person name="Zhu J."/>
            <person name="Qi W."/>
            <person name="Song R."/>
        </authorList>
    </citation>
    <scope>NUCLEOTIDE SEQUENCE [LARGE SCALE GENOMIC DNA]</scope>
</reference>
<evidence type="ECO:0000259" key="7">
    <source>
        <dbReference type="SMART" id="SM00702"/>
    </source>
</evidence>
<evidence type="ECO:0000256" key="5">
    <source>
        <dbReference type="ARBA" id="ARBA00023004"/>
    </source>
</evidence>
<dbReference type="PANTHER" id="PTHR10869:SF246">
    <property type="entry name" value="TRANSMEMBRANE PROLYL 4-HYDROXYLASE"/>
    <property type="match status" value="1"/>
</dbReference>
<feature type="region of interest" description="Disordered" evidence="6">
    <location>
        <begin position="654"/>
        <end position="675"/>
    </location>
</feature>
<dbReference type="GO" id="GO:0031418">
    <property type="term" value="F:L-ascorbic acid binding"/>
    <property type="evidence" value="ECO:0007669"/>
    <property type="project" value="InterPro"/>
</dbReference>
<dbReference type="Gene3D" id="2.60.120.620">
    <property type="entry name" value="q2cbj1_9rhob like domain"/>
    <property type="match status" value="1"/>
</dbReference>
<dbReference type="SMART" id="SM00702">
    <property type="entry name" value="P4Hc"/>
    <property type="match status" value="1"/>
</dbReference>
<dbReference type="InterPro" id="IPR044862">
    <property type="entry name" value="Pro_4_hyd_alph_FE2OG_OXY"/>
</dbReference>
<keyword evidence="2" id="KW-0479">Metal-binding</keyword>
<dbReference type="InterPro" id="IPR045054">
    <property type="entry name" value="P4HA-like"/>
</dbReference>
<dbReference type="EMBL" id="CDMY01000376">
    <property type="protein sequence ID" value="CEM07669.1"/>
    <property type="molecule type" value="Genomic_DNA"/>
</dbReference>
<feature type="region of interest" description="Disordered" evidence="6">
    <location>
        <begin position="511"/>
        <end position="619"/>
    </location>
</feature>
<feature type="compositionally biased region" description="Basic and acidic residues" evidence="6">
    <location>
        <begin position="176"/>
        <end position="192"/>
    </location>
</feature>
<comment type="cofactor">
    <cofactor evidence="1">
        <name>L-ascorbate</name>
        <dbReference type="ChEBI" id="CHEBI:38290"/>
    </cofactor>
</comment>
<evidence type="ECO:0000313" key="8">
    <source>
        <dbReference type="EMBL" id="CEM07669.1"/>
    </source>
</evidence>
<dbReference type="InParanoid" id="A0A0G4F5C0"/>
<feature type="compositionally biased region" description="Basic and acidic residues" evidence="6">
    <location>
        <begin position="511"/>
        <end position="520"/>
    </location>
</feature>
<evidence type="ECO:0000256" key="4">
    <source>
        <dbReference type="ARBA" id="ARBA00023002"/>
    </source>
</evidence>
<proteinExistence type="predicted"/>
<evidence type="ECO:0000256" key="2">
    <source>
        <dbReference type="ARBA" id="ARBA00022723"/>
    </source>
</evidence>
<feature type="domain" description="Prolyl 4-hydroxylase alpha subunit" evidence="7">
    <location>
        <begin position="142"/>
        <end position="348"/>
    </location>
</feature>
<evidence type="ECO:0000313" key="9">
    <source>
        <dbReference type="Proteomes" id="UP000041254"/>
    </source>
</evidence>
<accession>A0A0G4F5C0</accession>
<dbReference type="GO" id="GO:0004656">
    <property type="term" value="F:procollagen-proline 4-dioxygenase activity"/>
    <property type="evidence" value="ECO:0007669"/>
    <property type="project" value="TreeGrafter"/>
</dbReference>
<feature type="region of interest" description="Disordered" evidence="6">
    <location>
        <begin position="173"/>
        <end position="194"/>
    </location>
</feature>
<evidence type="ECO:0000256" key="1">
    <source>
        <dbReference type="ARBA" id="ARBA00001961"/>
    </source>
</evidence>
<feature type="compositionally biased region" description="Basic and acidic residues" evidence="6">
    <location>
        <begin position="534"/>
        <end position="543"/>
    </location>
</feature>
<dbReference type="AlphaFoldDB" id="A0A0G4F5C0"/>
<keyword evidence="9" id="KW-1185">Reference proteome</keyword>
<dbReference type="GO" id="GO:0005506">
    <property type="term" value="F:iron ion binding"/>
    <property type="evidence" value="ECO:0007669"/>
    <property type="project" value="InterPro"/>
</dbReference>
<dbReference type="VEuPathDB" id="CryptoDB:Vbra_14546"/>
<keyword evidence="3" id="KW-0223">Dioxygenase</keyword>
<feature type="region of interest" description="Disordered" evidence="6">
    <location>
        <begin position="42"/>
        <end position="65"/>
    </location>
</feature>
<name>A0A0G4F5C0_VITBC</name>
<feature type="compositionally biased region" description="Low complexity" evidence="6">
    <location>
        <begin position="591"/>
        <end position="602"/>
    </location>
</feature>
<evidence type="ECO:0000256" key="6">
    <source>
        <dbReference type="SAM" id="MobiDB-lite"/>
    </source>
</evidence>
<dbReference type="Pfam" id="PF13640">
    <property type="entry name" value="2OG-FeII_Oxy_3"/>
    <property type="match status" value="1"/>
</dbReference>
<organism evidence="8 9">
    <name type="scientific">Vitrella brassicaformis (strain CCMP3155)</name>
    <dbReference type="NCBI Taxonomy" id="1169540"/>
    <lineage>
        <taxon>Eukaryota</taxon>
        <taxon>Sar</taxon>
        <taxon>Alveolata</taxon>
        <taxon>Colpodellida</taxon>
        <taxon>Vitrellaceae</taxon>
        <taxon>Vitrella</taxon>
    </lineage>
</organism>
<dbReference type="Proteomes" id="UP000041254">
    <property type="component" value="Unassembled WGS sequence"/>
</dbReference>
<protein>
    <recommendedName>
        <fullName evidence="7">Prolyl 4-hydroxylase alpha subunit domain-containing protein</fullName>
    </recommendedName>
</protein>